<accession>A0A4U5TRF3</accession>
<dbReference type="InterPro" id="IPR050640">
    <property type="entry name" value="Bact_2-comp_sensor_kinase"/>
</dbReference>
<dbReference type="GO" id="GO:0000155">
    <property type="term" value="F:phosphorelay sensor kinase activity"/>
    <property type="evidence" value="ECO:0007669"/>
    <property type="project" value="InterPro"/>
</dbReference>
<comment type="caution">
    <text evidence="2">The sequence shown here is derived from an EMBL/GenBank/DDBJ whole genome shotgun (WGS) entry which is preliminary data.</text>
</comment>
<name>A0A4U5TRF3_9FLAO</name>
<feature type="domain" description="Signal transduction histidine kinase internal region" evidence="1">
    <location>
        <begin position="37"/>
        <end position="115"/>
    </location>
</feature>
<dbReference type="PANTHER" id="PTHR34220">
    <property type="entry name" value="SENSOR HISTIDINE KINASE YPDA"/>
    <property type="match status" value="1"/>
</dbReference>
<dbReference type="Gene3D" id="3.30.565.10">
    <property type="entry name" value="Histidine kinase-like ATPase, C-terminal domain"/>
    <property type="match status" value="1"/>
</dbReference>
<protein>
    <recommendedName>
        <fullName evidence="1">Signal transduction histidine kinase internal region domain-containing protein</fullName>
    </recommendedName>
</protein>
<reference evidence="2 3" key="1">
    <citation type="submission" date="2019-04" db="EMBL/GenBank/DDBJ databases">
        <title>Psychroflexus halotolerans sp. nov., isolated from a marine solar saltern.</title>
        <authorList>
            <person name="Feng X."/>
        </authorList>
    </citation>
    <scope>NUCLEOTIDE SEQUENCE [LARGE SCALE GENOMIC DNA]</scope>
    <source>
        <strain evidence="2 3">WDS2C27</strain>
    </source>
</reference>
<dbReference type="InterPro" id="IPR036890">
    <property type="entry name" value="HATPase_C_sf"/>
</dbReference>
<dbReference type="RefSeq" id="WP_138932079.1">
    <property type="nucleotide sequence ID" value="NZ_SWMU01000003.1"/>
</dbReference>
<organism evidence="2 3">
    <name type="scientific">Mesohalobacter halotolerans</name>
    <dbReference type="NCBI Taxonomy" id="1883405"/>
    <lineage>
        <taxon>Bacteria</taxon>
        <taxon>Pseudomonadati</taxon>
        <taxon>Bacteroidota</taxon>
        <taxon>Flavobacteriia</taxon>
        <taxon>Flavobacteriales</taxon>
        <taxon>Flavobacteriaceae</taxon>
        <taxon>Mesohalobacter</taxon>
    </lineage>
</organism>
<dbReference type="GO" id="GO:0016020">
    <property type="term" value="C:membrane"/>
    <property type="evidence" value="ECO:0007669"/>
    <property type="project" value="InterPro"/>
</dbReference>
<evidence type="ECO:0000259" key="1">
    <source>
        <dbReference type="Pfam" id="PF06580"/>
    </source>
</evidence>
<evidence type="ECO:0000313" key="3">
    <source>
        <dbReference type="Proteomes" id="UP000306552"/>
    </source>
</evidence>
<proteinExistence type="predicted"/>
<gene>
    <name evidence="2" type="ORF">FCN74_07990</name>
</gene>
<dbReference type="PANTHER" id="PTHR34220:SF7">
    <property type="entry name" value="SENSOR HISTIDINE KINASE YPDA"/>
    <property type="match status" value="1"/>
</dbReference>
<dbReference type="InterPro" id="IPR010559">
    <property type="entry name" value="Sig_transdc_His_kin_internal"/>
</dbReference>
<evidence type="ECO:0000313" key="2">
    <source>
        <dbReference type="EMBL" id="TKS55964.1"/>
    </source>
</evidence>
<sequence>MLIAFVVTLAFHAFYFYKALQDAKLKEKTFESESNSAKFDALRNQLDPHFLFNSLNVLSALIDEDPDKAQDFTIGLSQVYRYVLDQKNKDLVNLIDEIKFARTYLNLLMMRFEDSINVNIDEKATKIEAKVVPLSLQLLLENTIKHNQISEKKPLDINIFIEDDMLVIENNYQPKLASTRQKRNGIGLDNIRSRYKLFTDKKCVVTQTEDIFSVKLPLVQLEID</sequence>
<dbReference type="EMBL" id="SWMU01000003">
    <property type="protein sequence ID" value="TKS55964.1"/>
    <property type="molecule type" value="Genomic_DNA"/>
</dbReference>
<dbReference type="AlphaFoldDB" id="A0A4U5TRF3"/>
<dbReference type="OrthoDB" id="9809908at2"/>
<dbReference type="Pfam" id="PF06580">
    <property type="entry name" value="His_kinase"/>
    <property type="match status" value="1"/>
</dbReference>
<dbReference type="Proteomes" id="UP000306552">
    <property type="component" value="Unassembled WGS sequence"/>
</dbReference>
<keyword evidence="3" id="KW-1185">Reference proteome</keyword>